<reference evidence="3" key="1">
    <citation type="submission" date="2016-10" db="EMBL/GenBank/DDBJ databases">
        <authorList>
            <person name="Varghese N."/>
            <person name="Submissions S."/>
        </authorList>
    </citation>
    <scope>NUCLEOTIDE SEQUENCE [LARGE SCALE GENOMIC DNA]</scope>
    <source>
        <strain evidence="3">KCTC 32246</strain>
    </source>
</reference>
<evidence type="ECO:0000313" key="2">
    <source>
        <dbReference type="EMBL" id="SDU80724.1"/>
    </source>
</evidence>
<dbReference type="RefSeq" id="WP_157719659.1">
    <property type="nucleotide sequence ID" value="NZ_LT629797.1"/>
</dbReference>
<sequence length="148" mass="17331">MFTAYHAKYYAQELVRHHASNGVGRLSQSLFDASVDLNPHQIDAALFALRNPLQEGVLLADEEVLKNTKARIAQLRCDAHKAVTLQEQDSIQRELSELERKHRKQRQEIFDVEDEIIAKRDELVEILQHRMQEKTETRTLFTLRWQLV</sequence>
<keyword evidence="3" id="KW-1185">Reference proteome</keyword>
<protein>
    <submittedName>
        <fullName evidence="2">Uncharacterized protein</fullName>
    </submittedName>
</protein>
<organism evidence="2 3">
    <name type="scientific">Pseudomonas sihuiensis</name>
    <dbReference type="NCBI Taxonomy" id="1274359"/>
    <lineage>
        <taxon>Bacteria</taxon>
        <taxon>Pseudomonadati</taxon>
        <taxon>Pseudomonadota</taxon>
        <taxon>Gammaproteobacteria</taxon>
        <taxon>Pseudomonadales</taxon>
        <taxon>Pseudomonadaceae</taxon>
        <taxon>Pseudomonas</taxon>
    </lineage>
</organism>
<dbReference type="EMBL" id="LT629797">
    <property type="protein sequence ID" value="SDU80724.1"/>
    <property type="molecule type" value="Genomic_DNA"/>
</dbReference>
<evidence type="ECO:0000256" key="1">
    <source>
        <dbReference type="SAM" id="Coils"/>
    </source>
</evidence>
<keyword evidence="1" id="KW-0175">Coiled coil</keyword>
<proteinExistence type="predicted"/>
<accession>A0A1H2LIT4</accession>
<dbReference type="AlphaFoldDB" id="A0A1H2LIT4"/>
<evidence type="ECO:0000313" key="3">
    <source>
        <dbReference type="Proteomes" id="UP000198675"/>
    </source>
</evidence>
<name>A0A1H2LIT4_9PSED</name>
<feature type="coiled-coil region" evidence="1">
    <location>
        <begin position="81"/>
        <end position="115"/>
    </location>
</feature>
<dbReference type="Proteomes" id="UP000198675">
    <property type="component" value="Chromosome I"/>
</dbReference>
<gene>
    <name evidence="2" type="ORF">SAMN05216363_1624</name>
</gene>